<name>A0A150X813_ROSEK</name>
<dbReference type="STRING" id="279360.MB14_06360"/>
<protein>
    <recommendedName>
        <fullName evidence="3">Haem-binding uptake Tiki superfamily ChaN domain-containing protein</fullName>
    </recommendedName>
</protein>
<organism evidence="1 2">
    <name type="scientific">Roseivirga ehrenbergii (strain DSM 102268 / JCM 13514 / KCTC 12282 / NCIMB 14502 / KMM 6017)</name>
    <dbReference type="NCBI Taxonomy" id="279360"/>
    <lineage>
        <taxon>Bacteria</taxon>
        <taxon>Pseudomonadati</taxon>
        <taxon>Bacteroidota</taxon>
        <taxon>Cytophagia</taxon>
        <taxon>Cytophagales</taxon>
        <taxon>Roseivirgaceae</taxon>
        <taxon>Roseivirga</taxon>
    </lineage>
</organism>
<gene>
    <name evidence="1" type="ORF">MB14_06360</name>
</gene>
<accession>A0A150X813</accession>
<dbReference type="Proteomes" id="UP000075583">
    <property type="component" value="Unassembled WGS sequence"/>
</dbReference>
<proteinExistence type="predicted"/>
<dbReference type="EMBL" id="LQZQ01000045">
    <property type="protein sequence ID" value="KYG74824.1"/>
    <property type="molecule type" value="Genomic_DNA"/>
</dbReference>
<evidence type="ECO:0008006" key="3">
    <source>
        <dbReference type="Google" id="ProtNLM"/>
    </source>
</evidence>
<comment type="caution">
    <text evidence="1">The sequence shown here is derived from an EMBL/GenBank/DDBJ whole genome shotgun (WGS) entry which is preliminary data.</text>
</comment>
<evidence type="ECO:0000313" key="1">
    <source>
        <dbReference type="EMBL" id="KYG74824.1"/>
    </source>
</evidence>
<dbReference type="AlphaFoldDB" id="A0A150X813"/>
<evidence type="ECO:0000313" key="2">
    <source>
        <dbReference type="Proteomes" id="UP000075583"/>
    </source>
</evidence>
<sequence length="225" mass="26635">MKAQRLERTRQITMNKIIVIGTTHSEKGRCTSDSLYNILKDIKPQVLYLEAKPIDYKKVLKNQLQDSLETQAIKQYLMTQTLNHHAVDLNDMPSREKFRKMLNTFNRNPEYQRVMDEYNDLCHFHGFKFLNSANADQMQDYLNFLESDIVKSINNKELTDIYNEALDLHTSRENHWISKITEQQAKTEFQEGVFLVGAGHRVTIKEKLDLLKQSTIHWDFEYFRS</sequence>
<keyword evidence="2" id="KW-1185">Reference proteome</keyword>
<reference evidence="1" key="1">
    <citation type="submission" date="2016-01" db="EMBL/GenBank/DDBJ databases">
        <title>Genome sequencing of Roseivirga ehrenbergii KMM 6017.</title>
        <authorList>
            <person name="Selvaratnam C."/>
            <person name="Thevarajoo S."/>
            <person name="Goh K.M."/>
            <person name="Ee R."/>
            <person name="Chan K.-G."/>
            <person name="Chong C.S."/>
        </authorList>
    </citation>
    <scope>NUCLEOTIDE SEQUENCE [LARGE SCALE GENOMIC DNA]</scope>
    <source>
        <strain evidence="1">KMM 6017</strain>
    </source>
</reference>